<dbReference type="InterPro" id="IPR046459">
    <property type="entry name" value="Caps_syn_GfcC_N"/>
</dbReference>
<dbReference type="Proteomes" id="UP000251313">
    <property type="component" value="Unassembled WGS sequence"/>
</dbReference>
<feature type="domain" description="Capsule biosynthesis GfcC-like N-terminal" evidence="3">
    <location>
        <begin position="22"/>
        <end position="143"/>
    </location>
</feature>
<evidence type="ECO:0000256" key="1">
    <source>
        <dbReference type="SAM" id="SignalP"/>
    </source>
</evidence>
<gene>
    <name evidence="4" type="ORF">NCTC11967_02611</name>
</gene>
<feature type="signal peptide" evidence="1">
    <location>
        <begin position="1"/>
        <end position="22"/>
    </location>
</feature>
<dbReference type="InterPro" id="IPR010425">
    <property type="entry name" value="Caps_synth_GfcC-like_C"/>
</dbReference>
<name>A0AB38FWP0_9ENTR</name>
<feature type="domain" description="Capsule biosynthesis GfcC-like C-terminal" evidence="2">
    <location>
        <begin position="158"/>
        <end position="246"/>
    </location>
</feature>
<sequence>MMKRLSIAAFLVLIVAPLPVLAAGKVEIYQNGSPTAKMLPNVERLADVVGQPWLAESWWPGAVISERQATLKAREAQQALLGRLSALAVDEDDDDAAVINTLRQQVQALNVTGRQMVNLDPDRVRLVPRANPPLAGDYTLWVGREPTTVRLFGLISHPGQQPFTPGRDVASYLDTQELLSGADRSYAWVIYPDGRSEKAPVAYWNRRHIEPAPGSVIFVGFASSLWTNKYDELNAEILHTLAQRIPE</sequence>
<organism evidence="4 5">
    <name type="scientific">Yokenella regensburgei</name>
    <dbReference type="NCBI Taxonomy" id="158877"/>
    <lineage>
        <taxon>Bacteria</taxon>
        <taxon>Pseudomonadati</taxon>
        <taxon>Pseudomonadota</taxon>
        <taxon>Gammaproteobacteria</taxon>
        <taxon>Enterobacterales</taxon>
        <taxon>Enterobacteriaceae</taxon>
        <taxon>Yokenella</taxon>
    </lineage>
</organism>
<dbReference type="AlphaFoldDB" id="A0AB38FWP0"/>
<evidence type="ECO:0000259" key="3">
    <source>
        <dbReference type="Pfam" id="PF20616"/>
    </source>
</evidence>
<accession>A0AB38FWP0</accession>
<comment type="caution">
    <text evidence="4">The sequence shown here is derived from an EMBL/GenBank/DDBJ whole genome shotgun (WGS) entry which is preliminary data.</text>
</comment>
<dbReference type="EMBL" id="UAVL01000011">
    <property type="protein sequence ID" value="SQA63565.1"/>
    <property type="molecule type" value="Genomic_DNA"/>
</dbReference>
<evidence type="ECO:0000313" key="5">
    <source>
        <dbReference type="Proteomes" id="UP000251313"/>
    </source>
</evidence>
<dbReference type="RefSeq" id="WP_038252838.1">
    <property type="nucleotide sequence ID" value="NZ_DAMADI010000007.1"/>
</dbReference>
<feature type="chain" id="PRO_5044339845" evidence="1">
    <location>
        <begin position="23"/>
        <end position="247"/>
    </location>
</feature>
<reference evidence="4 5" key="1">
    <citation type="submission" date="2018-06" db="EMBL/GenBank/DDBJ databases">
        <authorList>
            <consortium name="Pathogen Informatics"/>
            <person name="Doyle S."/>
        </authorList>
    </citation>
    <scope>NUCLEOTIDE SEQUENCE [LARGE SCALE GENOMIC DNA]</scope>
    <source>
        <strain evidence="4 5">NCTC11967</strain>
    </source>
</reference>
<dbReference type="Pfam" id="PF06251">
    <property type="entry name" value="Caps_syn_GfcC_C"/>
    <property type="match status" value="1"/>
</dbReference>
<dbReference type="Gene3D" id="3.10.560.10">
    <property type="entry name" value="Outer membrane lipoprotein wza domain like"/>
    <property type="match status" value="1"/>
</dbReference>
<keyword evidence="1" id="KW-0732">Signal</keyword>
<dbReference type="Pfam" id="PF20616">
    <property type="entry name" value="Caps_syn_GfcC_N"/>
    <property type="match status" value="1"/>
</dbReference>
<dbReference type="Gene3D" id="3.10.20.700">
    <property type="match status" value="1"/>
</dbReference>
<evidence type="ECO:0000259" key="2">
    <source>
        <dbReference type="Pfam" id="PF06251"/>
    </source>
</evidence>
<protein>
    <submittedName>
        <fullName evidence="4">SLBB-domain like (DUF1017)</fullName>
    </submittedName>
</protein>
<proteinExistence type="predicted"/>
<evidence type="ECO:0000313" key="4">
    <source>
        <dbReference type="EMBL" id="SQA63565.1"/>
    </source>
</evidence>